<dbReference type="AlphaFoldDB" id="A0A7V8MZA8"/>
<feature type="transmembrane region" description="Helical" evidence="1">
    <location>
        <begin position="20"/>
        <end position="38"/>
    </location>
</feature>
<evidence type="ECO:0000313" key="2">
    <source>
        <dbReference type="EMBL" id="MBA0015714.1"/>
    </source>
</evidence>
<evidence type="ECO:0000256" key="1">
    <source>
        <dbReference type="SAM" id="Phobius"/>
    </source>
</evidence>
<organism evidence="2 3">
    <name type="scientific">Pseudolactococcus laudensis</name>
    <dbReference type="NCBI Taxonomy" id="1494461"/>
    <lineage>
        <taxon>Bacteria</taxon>
        <taxon>Bacillati</taxon>
        <taxon>Bacillota</taxon>
        <taxon>Bacilli</taxon>
        <taxon>Lactobacillales</taxon>
        <taxon>Streptococcaceae</taxon>
        <taxon>Pseudolactococcus</taxon>
    </lineage>
</organism>
<accession>A0A7V8MZA8</accession>
<sequence length="218" mass="24911">MTLDHIGGTFENHLSLTARVLLMTPGGLTFPIMAFLLVEGYQHTRSVPKYGQRLLIFAFVALIPYMLAFQVPILDVLFTLFLGLITFYLYDNMTNRIGYWFTFAGFVLLSSICDWMLMGIPMILCYHAIKDPLKRLIIPILFPIILTGLDIFATLNMDTSQTLITLLPEILYVVIGCGATIPLLYHYNGERGKPMKYFFYAFYPAHLLILAIIRISFF</sequence>
<keyword evidence="1" id="KW-0812">Transmembrane</keyword>
<reference evidence="2 3" key="1">
    <citation type="submission" date="2020-07" db="EMBL/GenBank/DDBJ databases">
        <authorList>
            <person name="Hilgarth M."/>
            <person name="Werum V."/>
            <person name="Vogel R.F."/>
        </authorList>
    </citation>
    <scope>NUCLEOTIDE SEQUENCE [LARGE SCALE GENOMIC DNA]</scope>
    <source>
        <strain evidence="2 3">DSM 28961</strain>
    </source>
</reference>
<keyword evidence="1" id="KW-1133">Transmembrane helix</keyword>
<dbReference type="Proteomes" id="UP000530186">
    <property type="component" value="Unassembled WGS sequence"/>
</dbReference>
<feature type="transmembrane region" description="Helical" evidence="1">
    <location>
        <begin position="50"/>
        <end position="67"/>
    </location>
</feature>
<feature type="transmembrane region" description="Helical" evidence="1">
    <location>
        <begin position="162"/>
        <end position="185"/>
    </location>
</feature>
<feature type="transmembrane region" description="Helical" evidence="1">
    <location>
        <begin position="97"/>
        <end position="124"/>
    </location>
</feature>
<name>A0A7V8MZA8_9LACT</name>
<feature type="transmembrane region" description="Helical" evidence="1">
    <location>
        <begin position="136"/>
        <end position="155"/>
    </location>
</feature>
<proteinExistence type="predicted"/>
<dbReference type="InterPro" id="IPR008875">
    <property type="entry name" value="TraX"/>
</dbReference>
<dbReference type="Pfam" id="PF05857">
    <property type="entry name" value="TraX"/>
    <property type="match status" value="1"/>
</dbReference>
<comment type="caution">
    <text evidence="2">The sequence shown here is derived from an EMBL/GenBank/DDBJ whole genome shotgun (WGS) entry which is preliminary data.</text>
</comment>
<feature type="transmembrane region" description="Helical" evidence="1">
    <location>
        <begin position="197"/>
        <end position="217"/>
    </location>
</feature>
<feature type="transmembrane region" description="Helical" evidence="1">
    <location>
        <begin position="73"/>
        <end position="90"/>
    </location>
</feature>
<protein>
    <submittedName>
        <fullName evidence="2">Conjugal transfer protein TraX</fullName>
    </submittedName>
</protein>
<gene>
    <name evidence="2" type="ORF">HZR21_00890</name>
</gene>
<evidence type="ECO:0000313" key="3">
    <source>
        <dbReference type="Proteomes" id="UP000530186"/>
    </source>
</evidence>
<keyword evidence="3" id="KW-1185">Reference proteome</keyword>
<keyword evidence="1" id="KW-0472">Membrane</keyword>
<dbReference type="EMBL" id="JACBNY010000001">
    <property type="protein sequence ID" value="MBA0015714.1"/>
    <property type="molecule type" value="Genomic_DNA"/>
</dbReference>